<dbReference type="InterPro" id="IPR006680">
    <property type="entry name" value="Amidohydro-rel"/>
</dbReference>
<dbReference type="PANTHER" id="PTHR11113:SF14">
    <property type="entry name" value="N-ACETYLGLUCOSAMINE-6-PHOSPHATE DEACETYLASE"/>
    <property type="match status" value="1"/>
</dbReference>
<evidence type="ECO:0000256" key="2">
    <source>
        <dbReference type="ARBA" id="ARBA00022723"/>
    </source>
</evidence>
<evidence type="ECO:0000256" key="1">
    <source>
        <dbReference type="ARBA" id="ARBA00010716"/>
    </source>
</evidence>
<reference evidence="7 8" key="1">
    <citation type="submission" date="2015-06" db="EMBL/GenBank/DDBJ databases">
        <title>Genome sequencing of Thermotogales isolates from hydrothermal vents.</title>
        <authorList>
            <person name="Haverkamp T.H."/>
            <person name="Kublanov I.V."/>
            <person name="Nesbo C.L."/>
        </authorList>
    </citation>
    <scope>NUCLEOTIDE SEQUENCE [LARGE SCALE GENOMIC DNA]</scope>
    <source>
        <strain evidence="8">ik275mar</strain>
    </source>
</reference>
<comment type="caution">
    <text evidence="7">The sequence shown here is derived from an EMBL/GenBank/DDBJ whole genome shotgun (WGS) entry which is preliminary data.</text>
</comment>
<dbReference type="Pfam" id="PF01979">
    <property type="entry name" value="Amidohydro_1"/>
    <property type="match status" value="1"/>
</dbReference>
<organism evidence="7 8">
    <name type="scientific">Thermosipho affectus</name>
    <dbReference type="NCBI Taxonomy" id="660294"/>
    <lineage>
        <taxon>Bacteria</taxon>
        <taxon>Thermotogati</taxon>
        <taxon>Thermotogota</taxon>
        <taxon>Thermotogae</taxon>
        <taxon>Thermotogales</taxon>
        <taxon>Fervidobacteriaceae</taxon>
        <taxon>Thermosipho</taxon>
    </lineage>
</organism>
<proteinExistence type="inferred from homology"/>
<accession>A0ABX3IIT7</accession>
<evidence type="ECO:0000256" key="4">
    <source>
        <dbReference type="ARBA" id="ARBA00023277"/>
    </source>
</evidence>
<keyword evidence="2" id="KW-0479">Metal-binding</keyword>
<dbReference type="PANTHER" id="PTHR11113">
    <property type="entry name" value="N-ACETYLGLUCOSAMINE-6-PHOSPHATE DEACETYLASE"/>
    <property type="match status" value="1"/>
</dbReference>
<dbReference type="Gene3D" id="2.30.40.10">
    <property type="entry name" value="Urease, subunit C, domain 1"/>
    <property type="match status" value="1"/>
</dbReference>
<dbReference type="SUPFAM" id="SSF51338">
    <property type="entry name" value="Composite domain of metallo-dependent hydrolases"/>
    <property type="match status" value="1"/>
</dbReference>
<name>A0ABX3IIT7_9BACT</name>
<evidence type="ECO:0000259" key="6">
    <source>
        <dbReference type="Pfam" id="PF01979"/>
    </source>
</evidence>
<sequence>MIIEKALIVDPIEGEFTGDIEFDKKIINVKKYDCTPKLLLMPGFVDTHTHGYMGIDCMTATDKDFNIWGNKVLSNGVTYLFPTTVSHSFEVLNNVTQNFSNATHSSLMGLHFEGPFLNKKKAGAQNKAYIQSFNDALPQLKNVKILSFAPELPNSKDLLEKLRKNNIVPSIGHSNANYKIFKEFFDLDVKRITHFPNALSTLHHREVGIVGGVFLHKPYVEIIADFVHSSPEFLKLVYQTLGAKKIILITDSISATGLGDGIYTLGNLLVKVKDNIARLEDGTLAGSTLKFIDGLKNFKKATNCSLKELSWVSSFNALKNLKIDTGRIKIGYDAKFVLLNQDLNIIDTVV</sequence>
<protein>
    <submittedName>
        <fullName evidence="7">N-acetylglucosamine-6-phosphate deacetylase</fullName>
    </submittedName>
</protein>
<dbReference type="InterPro" id="IPR003764">
    <property type="entry name" value="GlcNAc_6-P_deAcase"/>
</dbReference>
<gene>
    <name evidence="7" type="ORF">XJ44_04810</name>
</gene>
<evidence type="ECO:0000256" key="3">
    <source>
        <dbReference type="ARBA" id="ARBA00022801"/>
    </source>
</evidence>
<dbReference type="Proteomes" id="UP000242616">
    <property type="component" value="Unassembled WGS sequence"/>
</dbReference>
<dbReference type="EMBL" id="LBFC01000018">
    <property type="protein sequence ID" value="ONN27116.1"/>
    <property type="molecule type" value="Genomic_DNA"/>
</dbReference>
<keyword evidence="4 5" id="KW-0119">Carbohydrate metabolism</keyword>
<dbReference type="RefSeq" id="WP_077198256.1">
    <property type="nucleotide sequence ID" value="NZ_LBFC01000018.1"/>
</dbReference>
<dbReference type="Gene3D" id="3.20.20.140">
    <property type="entry name" value="Metal-dependent hydrolases"/>
    <property type="match status" value="1"/>
</dbReference>
<dbReference type="SUPFAM" id="SSF51556">
    <property type="entry name" value="Metallo-dependent hydrolases"/>
    <property type="match status" value="1"/>
</dbReference>
<evidence type="ECO:0000256" key="5">
    <source>
        <dbReference type="PIRNR" id="PIRNR038994"/>
    </source>
</evidence>
<keyword evidence="8" id="KW-1185">Reference proteome</keyword>
<evidence type="ECO:0000313" key="8">
    <source>
        <dbReference type="Proteomes" id="UP000242616"/>
    </source>
</evidence>
<dbReference type="InterPro" id="IPR032466">
    <property type="entry name" value="Metal_Hydrolase"/>
</dbReference>
<keyword evidence="3 5" id="KW-0378">Hydrolase</keyword>
<comment type="similarity">
    <text evidence="1 5">Belongs to the metallo-dependent hydrolases superfamily. NagA family.</text>
</comment>
<evidence type="ECO:0000313" key="7">
    <source>
        <dbReference type="EMBL" id="ONN27116.1"/>
    </source>
</evidence>
<dbReference type="PIRSF" id="PIRSF038994">
    <property type="entry name" value="NagA"/>
    <property type="match status" value="1"/>
</dbReference>
<feature type="domain" description="Amidohydrolase-related" evidence="6">
    <location>
        <begin position="40"/>
        <end position="349"/>
    </location>
</feature>
<dbReference type="NCBIfam" id="TIGR00221">
    <property type="entry name" value="nagA"/>
    <property type="match status" value="1"/>
</dbReference>
<dbReference type="InterPro" id="IPR011059">
    <property type="entry name" value="Metal-dep_hydrolase_composite"/>
</dbReference>